<keyword evidence="1" id="KW-0129">CBS domain</keyword>
<dbReference type="SUPFAM" id="SSF54631">
    <property type="entry name" value="CBS-domain pair"/>
    <property type="match status" value="1"/>
</dbReference>
<evidence type="ECO:0000313" key="3">
    <source>
        <dbReference type="EMBL" id="MFC5768088.1"/>
    </source>
</evidence>
<dbReference type="InterPro" id="IPR000644">
    <property type="entry name" value="CBS_dom"/>
</dbReference>
<reference evidence="4" key="1">
    <citation type="journal article" date="2019" name="Int. J. Syst. Evol. Microbiol.">
        <title>The Global Catalogue of Microorganisms (GCM) 10K type strain sequencing project: providing services to taxonomists for standard genome sequencing and annotation.</title>
        <authorList>
            <consortium name="The Broad Institute Genomics Platform"/>
            <consortium name="The Broad Institute Genome Sequencing Center for Infectious Disease"/>
            <person name="Wu L."/>
            <person name="Ma J."/>
        </authorList>
    </citation>
    <scope>NUCLEOTIDE SEQUENCE [LARGE SCALE GENOMIC DNA]</scope>
    <source>
        <strain evidence="4">SHR3</strain>
    </source>
</reference>
<dbReference type="Proteomes" id="UP001595974">
    <property type="component" value="Unassembled WGS sequence"/>
</dbReference>
<evidence type="ECO:0000313" key="4">
    <source>
        <dbReference type="Proteomes" id="UP001595974"/>
    </source>
</evidence>
<dbReference type="EMBL" id="JBHSOG010000007">
    <property type="protein sequence ID" value="MFC5768088.1"/>
    <property type="molecule type" value="Genomic_DNA"/>
</dbReference>
<keyword evidence="4" id="KW-1185">Reference proteome</keyword>
<organism evidence="3 4">
    <name type="scientific">Thauera sinica</name>
    <dbReference type="NCBI Taxonomy" id="2665146"/>
    <lineage>
        <taxon>Bacteria</taxon>
        <taxon>Pseudomonadati</taxon>
        <taxon>Pseudomonadota</taxon>
        <taxon>Betaproteobacteria</taxon>
        <taxon>Rhodocyclales</taxon>
        <taxon>Zoogloeaceae</taxon>
        <taxon>Thauera</taxon>
    </lineage>
</organism>
<dbReference type="PROSITE" id="PS51371">
    <property type="entry name" value="CBS"/>
    <property type="match status" value="1"/>
</dbReference>
<accession>A0ABW1ALC7</accession>
<name>A0ABW1ALC7_9RHOO</name>
<dbReference type="Gene3D" id="3.10.580.10">
    <property type="entry name" value="CBS-domain"/>
    <property type="match status" value="1"/>
</dbReference>
<protein>
    <submittedName>
        <fullName evidence="3">CBS domain-containing protein</fullName>
    </submittedName>
</protein>
<sequence>MHRDRYSPLPQAPLESLRCDIADVSAERRVRLDSSALEVMTDLRQVPAASVDAGMGQDEAHRAMQARGVRLLLVTDAARGVAGLVTAADFLGERPMRVAQERGLRIGEVGVAQVMTPLSAIEAVRLEDVLHAEVGHVIATLRRSGRQHALVIEPAGEGRARIRGIFSMTQIARQLGEPLPAATEIARSFAEIEAALAT</sequence>
<dbReference type="RefSeq" id="WP_096448941.1">
    <property type="nucleotide sequence ID" value="NZ_JBHSOG010000007.1"/>
</dbReference>
<evidence type="ECO:0000256" key="1">
    <source>
        <dbReference type="PROSITE-ProRule" id="PRU00703"/>
    </source>
</evidence>
<evidence type="ECO:0000259" key="2">
    <source>
        <dbReference type="PROSITE" id="PS51371"/>
    </source>
</evidence>
<dbReference type="InterPro" id="IPR046342">
    <property type="entry name" value="CBS_dom_sf"/>
</dbReference>
<gene>
    <name evidence="3" type="ORF">ACFPTN_01745</name>
</gene>
<dbReference type="Pfam" id="PF00571">
    <property type="entry name" value="CBS"/>
    <property type="match status" value="1"/>
</dbReference>
<proteinExistence type="predicted"/>
<comment type="caution">
    <text evidence="3">The sequence shown here is derived from an EMBL/GenBank/DDBJ whole genome shotgun (WGS) entry which is preliminary data.</text>
</comment>
<feature type="domain" description="CBS" evidence="2">
    <location>
        <begin position="115"/>
        <end position="181"/>
    </location>
</feature>